<dbReference type="Gene3D" id="1.10.606.20">
    <property type="match status" value="1"/>
</dbReference>
<comment type="caution">
    <text evidence="2">The sequence shown here is derived from an EMBL/GenBank/DDBJ whole genome shotgun (WGS) entry which is preliminary data.</text>
</comment>
<keyword evidence="3" id="KW-1185">Reference proteome</keyword>
<dbReference type="InterPro" id="IPR052559">
    <property type="entry name" value="V-haloperoxidase"/>
</dbReference>
<dbReference type="RefSeq" id="WP_345328963.1">
    <property type="nucleotide sequence ID" value="NZ_BAABJI010000001.1"/>
</dbReference>
<dbReference type="Proteomes" id="UP001501436">
    <property type="component" value="Unassembled WGS sequence"/>
</dbReference>
<dbReference type="Pfam" id="PF01569">
    <property type="entry name" value="PAP2"/>
    <property type="match status" value="1"/>
</dbReference>
<reference evidence="3" key="1">
    <citation type="journal article" date="2019" name="Int. J. Syst. Evol. Microbiol.">
        <title>The Global Catalogue of Microorganisms (GCM) 10K type strain sequencing project: providing services to taxonomists for standard genome sequencing and annotation.</title>
        <authorList>
            <consortium name="The Broad Institute Genomics Platform"/>
            <consortium name="The Broad Institute Genome Sequencing Center for Infectious Disease"/>
            <person name="Wu L."/>
            <person name="Ma J."/>
        </authorList>
    </citation>
    <scope>NUCLEOTIDE SEQUENCE [LARGE SCALE GENOMIC DNA]</scope>
    <source>
        <strain evidence="3">JCM 18283</strain>
    </source>
</reference>
<accession>A0ABP9FK90</accession>
<evidence type="ECO:0000313" key="2">
    <source>
        <dbReference type="EMBL" id="GAA4903057.1"/>
    </source>
</evidence>
<evidence type="ECO:0000259" key="1">
    <source>
        <dbReference type="Pfam" id="PF01569"/>
    </source>
</evidence>
<dbReference type="EMBL" id="BAABJI010000001">
    <property type="protein sequence ID" value="GAA4903057.1"/>
    <property type="molecule type" value="Genomic_DNA"/>
</dbReference>
<proteinExistence type="predicted"/>
<dbReference type="CDD" id="cd03398">
    <property type="entry name" value="PAP2_haloperoxidase"/>
    <property type="match status" value="1"/>
</dbReference>
<evidence type="ECO:0000313" key="3">
    <source>
        <dbReference type="Proteomes" id="UP001501436"/>
    </source>
</evidence>
<dbReference type="PROSITE" id="PS51257">
    <property type="entry name" value="PROKAR_LIPOPROTEIN"/>
    <property type="match status" value="1"/>
</dbReference>
<protein>
    <recommendedName>
        <fullName evidence="1">Phosphatidic acid phosphatase type 2/haloperoxidase domain-containing protein</fullName>
    </recommendedName>
</protein>
<sequence>MKISKTLTILLFAATFLYACRQDKKASSKKIDDADIVHQNEDKLTQLIIYDVFTPPVASRIYAYASLASYEAIRFEQPDYLSLTEQLQGFGKMPEPDKGKTYNFTLAATRAFFSVARKVTFSVDSLKAYEEGLHNRFKSTMDDSTYARSIAFGDTVAKVIIKRLVKDNYLQTRGKPKFLGSQAPGKWRPTAPDYLDGVEYCWGTMKTFVLDSSDRVSIPPPPPYSEDKNSAYFKQNVEVYETSKKLTDEQKDIARYWDDNPFVLEHAGHMTFANKKITPGGHWIGITAIACKKNKANAVKTAQAYALTSIGMYDAFICCWNTKYETNYVRPVTVINDKIDAEWTPCLQTPPFPEYPSGHSTITRAAAVMLTHLFGDNFAFQDTSDLRYIGMKRDFKSFVQAADEASISRFYGGIHYRNSVDQGAIQGKKVSEYIISKLKLKK</sequence>
<dbReference type="PANTHER" id="PTHR34599">
    <property type="entry name" value="PEROXIDASE-RELATED"/>
    <property type="match status" value="1"/>
</dbReference>
<dbReference type="PANTHER" id="PTHR34599:SF2">
    <property type="entry name" value="TRAF-TYPE DOMAIN-CONTAINING PROTEIN"/>
    <property type="match status" value="1"/>
</dbReference>
<dbReference type="InterPro" id="IPR036938">
    <property type="entry name" value="PAP2/HPO_sf"/>
</dbReference>
<dbReference type="InterPro" id="IPR000326">
    <property type="entry name" value="PAP2/HPO"/>
</dbReference>
<dbReference type="SUPFAM" id="SSF48317">
    <property type="entry name" value="Acid phosphatase/Vanadium-dependent haloperoxidase"/>
    <property type="match status" value="1"/>
</dbReference>
<feature type="domain" description="Phosphatidic acid phosphatase type 2/haloperoxidase" evidence="1">
    <location>
        <begin position="317"/>
        <end position="427"/>
    </location>
</feature>
<organism evidence="2 3">
    <name type="scientific">Mucilaginibacter defluvii</name>
    <dbReference type="NCBI Taxonomy" id="1196019"/>
    <lineage>
        <taxon>Bacteria</taxon>
        <taxon>Pseudomonadati</taxon>
        <taxon>Bacteroidota</taxon>
        <taxon>Sphingobacteriia</taxon>
        <taxon>Sphingobacteriales</taxon>
        <taxon>Sphingobacteriaceae</taxon>
        <taxon>Mucilaginibacter</taxon>
    </lineage>
</organism>
<gene>
    <name evidence="2" type="ORF">GCM10023313_01920</name>
</gene>
<name>A0ABP9FK90_9SPHI</name>